<name>A0A450UG01_9GAMM</name>
<reference evidence="2" key="1">
    <citation type="submission" date="2019-02" db="EMBL/GenBank/DDBJ databases">
        <authorList>
            <person name="Gruber-Vodicka R. H."/>
            <person name="Seah K. B. B."/>
        </authorList>
    </citation>
    <scope>NUCLEOTIDE SEQUENCE</scope>
    <source>
        <strain evidence="4">BECK_SA2B12</strain>
        <strain evidence="2">BECK_SA2B15</strain>
        <strain evidence="3">BECK_SA2B20</strain>
    </source>
</reference>
<proteinExistence type="predicted"/>
<dbReference type="EMBL" id="CAADFG010000032">
    <property type="protein sequence ID" value="VFJ91487.1"/>
    <property type="molecule type" value="Genomic_DNA"/>
</dbReference>
<evidence type="ECO:0000313" key="3">
    <source>
        <dbReference type="EMBL" id="VFJ92598.1"/>
    </source>
</evidence>
<evidence type="ECO:0000313" key="4">
    <source>
        <dbReference type="EMBL" id="VFJ99356.1"/>
    </source>
</evidence>
<dbReference type="Pfam" id="PF04754">
    <property type="entry name" value="Transposase_31"/>
    <property type="match status" value="1"/>
</dbReference>
<evidence type="ECO:0000313" key="2">
    <source>
        <dbReference type="EMBL" id="VFJ91487.1"/>
    </source>
</evidence>
<dbReference type="EMBL" id="CAADFI010000031">
    <property type="protein sequence ID" value="VFJ92598.1"/>
    <property type="molecule type" value="Genomic_DNA"/>
</dbReference>
<organism evidence="2">
    <name type="scientific">Candidatus Kentrum eta</name>
    <dbReference type="NCBI Taxonomy" id="2126337"/>
    <lineage>
        <taxon>Bacteria</taxon>
        <taxon>Pseudomonadati</taxon>
        <taxon>Pseudomonadota</taxon>
        <taxon>Gammaproteobacteria</taxon>
        <taxon>Candidatus Kentrum</taxon>
    </lineage>
</organism>
<gene>
    <name evidence="2" type="ORF">BECKH772A_GA0070896_1003211</name>
    <name evidence="3" type="ORF">BECKH772B_GA0070898_1003123</name>
    <name evidence="4" type="ORF">BECKH772C_GA0070978_1003112</name>
</gene>
<dbReference type="AlphaFoldDB" id="A0A450UG01"/>
<dbReference type="EMBL" id="CAADFJ010000031">
    <property type="protein sequence ID" value="VFJ99356.1"/>
    <property type="molecule type" value="Genomic_DNA"/>
</dbReference>
<evidence type="ECO:0000259" key="1">
    <source>
        <dbReference type="Pfam" id="PF04754"/>
    </source>
</evidence>
<accession>A0A450UG01</accession>
<protein>
    <submittedName>
        <fullName evidence="2">Transposase, YhgA-like</fullName>
    </submittedName>
</protein>
<dbReference type="InterPro" id="IPR006842">
    <property type="entry name" value="Transposase_31"/>
</dbReference>
<sequence length="77" mass="9171">MTDDIAHPHDRFMKDMLSRPDRAGLLLRERLPEAVTRYLFDDPPEPMQDSFVDERLRQHFSDRLFRVRTINGQSAFP</sequence>
<feature type="domain" description="Transposase (putative) YhgA-like" evidence="1">
    <location>
        <begin position="8"/>
        <end position="76"/>
    </location>
</feature>